<protein>
    <submittedName>
        <fullName evidence="1">Gluconate 2-dehydrogenase subunit 3 family protein</fullName>
    </submittedName>
</protein>
<evidence type="ECO:0000313" key="1">
    <source>
        <dbReference type="EMBL" id="MFL9880816.1"/>
    </source>
</evidence>
<proteinExistence type="predicted"/>
<reference evidence="1 2" key="1">
    <citation type="journal article" date="2024" name="Chem. Sci.">
        <title>Discovery of megapolipeptins by genome mining of a Burkholderiales bacteria collection.</title>
        <authorList>
            <person name="Paulo B.S."/>
            <person name="Recchia M.J.J."/>
            <person name="Lee S."/>
            <person name="Fergusson C.H."/>
            <person name="Romanowski S.B."/>
            <person name="Hernandez A."/>
            <person name="Krull N."/>
            <person name="Liu D.Y."/>
            <person name="Cavanagh H."/>
            <person name="Bos A."/>
            <person name="Gray C.A."/>
            <person name="Murphy B.T."/>
            <person name="Linington R.G."/>
            <person name="Eustaquio A.S."/>
        </authorList>
    </citation>
    <scope>NUCLEOTIDE SEQUENCE [LARGE SCALE GENOMIC DNA]</scope>
    <source>
        <strain evidence="1 2">RL21-008-BIB-B</strain>
    </source>
</reference>
<dbReference type="InterPro" id="IPR006311">
    <property type="entry name" value="TAT_signal"/>
</dbReference>
<accession>A0ABW8ZF80</accession>
<dbReference type="EMBL" id="JAQQFR010000015">
    <property type="protein sequence ID" value="MFL9880816.1"/>
    <property type="molecule type" value="Genomic_DNA"/>
</dbReference>
<dbReference type="PROSITE" id="PS51318">
    <property type="entry name" value="TAT"/>
    <property type="match status" value="1"/>
</dbReference>
<name>A0ABW8ZF80_9BURK</name>
<dbReference type="InterPro" id="IPR027056">
    <property type="entry name" value="Gluconate_2DH_su3"/>
</dbReference>
<organism evidence="1 2">
    <name type="scientific">Herbaspirillum rhizosphaerae</name>
    <dbReference type="NCBI Taxonomy" id="346179"/>
    <lineage>
        <taxon>Bacteria</taxon>
        <taxon>Pseudomonadati</taxon>
        <taxon>Pseudomonadota</taxon>
        <taxon>Betaproteobacteria</taxon>
        <taxon>Burkholderiales</taxon>
        <taxon>Oxalobacteraceae</taxon>
        <taxon>Herbaspirillum</taxon>
    </lineage>
</organism>
<keyword evidence="2" id="KW-1185">Reference proteome</keyword>
<comment type="caution">
    <text evidence="1">The sequence shown here is derived from an EMBL/GenBank/DDBJ whole genome shotgun (WGS) entry which is preliminary data.</text>
</comment>
<dbReference type="RefSeq" id="WP_408169821.1">
    <property type="nucleotide sequence ID" value="NZ_JAQQFR010000015.1"/>
</dbReference>
<sequence>MSDDNTQPPPRRHFLRQVITVAGTASLSSPLAVGAGAGAAIAASAASAADAPAAAATPAASPGLIGYESFSADEAAFVETMVNIMCPADQFTPNGVDCGLAIFIDRQLSGAYGKGAGRYMSGPWLQGKPQLGLQLPLTPEQFFKAGVEAANRQAIKKFGKAFDQLAPADADAFLAAIADGKVVDEDTPLGSWFNELMYPLFTQACYADPLYGGNNNKVFWKMLGYPGLPATHTLDMVNYRGKPFPGAKDPKSILDFS</sequence>
<evidence type="ECO:0000313" key="2">
    <source>
        <dbReference type="Proteomes" id="UP001629214"/>
    </source>
</evidence>
<gene>
    <name evidence="1" type="ORF">PQR63_20630</name>
</gene>
<dbReference type="Pfam" id="PF13618">
    <property type="entry name" value="Gluconate_2-dh3"/>
    <property type="match status" value="1"/>
</dbReference>
<dbReference type="Proteomes" id="UP001629214">
    <property type="component" value="Unassembled WGS sequence"/>
</dbReference>